<evidence type="ECO:0000313" key="2">
    <source>
        <dbReference type="EMBL" id="GBP68581.1"/>
    </source>
</evidence>
<feature type="region of interest" description="Disordered" evidence="1">
    <location>
        <begin position="32"/>
        <end position="84"/>
    </location>
</feature>
<accession>A0A4C1XX89</accession>
<reference evidence="2 3" key="1">
    <citation type="journal article" date="2019" name="Commun. Biol.">
        <title>The bagworm genome reveals a unique fibroin gene that provides high tensile strength.</title>
        <authorList>
            <person name="Kono N."/>
            <person name="Nakamura H."/>
            <person name="Ohtoshi R."/>
            <person name="Tomita M."/>
            <person name="Numata K."/>
            <person name="Arakawa K."/>
        </authorList>
    </citation>
    <scope>NUCLEOTIDE SEQUENCE [LARGE SCALE GENOMIC DNA]</scope>
</reference>
<evidence type="ECO:0000256" key="1">
    <source>
        <dbReference type="SAM" id="MobiDB-lite"/>
    </source>
</evidence>
<proteinExistence type="predicted"/>
<comment type="caution">
    <text evidence="2">The sequence shown here is derived from an EMBL/GenBank/DDBJ whole genome shotgun (WGS) entry which is preliminary data.</text>
</comment>
<organism evidence="2 3">
    <name type="scientific">Eumeta variegata</name>
    <name type="common">Bagworm moth</name>
    <name type="synonym">Eumeta japonica</name>
    <dbReference type="NCBI Taxonomy" id="151549"/>
    <lineage>
        <taxon>Eukaryota</taxon>
        <taxon>Metazoa</taxon>
        <taxon>Ecdysozoa</taxon>
        <taxon>Arthropoda</taxon>
        <taxon>Hexapoda</taxon>
        <taxon>Insecta</taxon>
        <taxon>Pterygota</taxon>
        <taxon>Neoptera</taxon>
        <taxon>Endopterygota</taxon>
        <taxon>Lepidoptera</taxon>
        <taxon>Glossata</taxon>
        <taxon>Ditrysia</taxon>
        <taxon>Tineoidea</taxon>
        <taxon>Psychidae</taxon>
        <taxon>Oiketicinae</taxon>
        <taxon>Eumeta</taxon>
    </lineage>
</organism>
<dbReference type="Proteomes" id="UP000299102">
    <property type="component" value="Unassembled WGS sequence"/>
</dbReference>
<dbReference type="EMBL" id="BGZK01001016">
    <property type="protein sequence ID" value="GBP68581.1"/>
    <property type="molecule type" value="Genomic_DNA"/>
</dbReference>
<evidence type="ECO:0000313" key="3">
    <source>
        <dbReference type="Proteomes" id="UP000299102"/>
    </source>
</evidence>
<keyword evidence="3" id="KW-1185">Reference proteome</keyword>
<gene>
    <name evidence="2" type="ORF">EVAR_46921_1</name>
</gene>
<name>A0A4C1XX89_EUMVA</name>
<protein>
    <submittedName>
        <fullName evidence="2">Uncharacterized protein</fullName>
    </submittedName>
</protein>
<dbReference type="AlphaFoldDB" id="A0A4C1XX89"/>
<sequence length="84" mass="8955">MPYGERRQASSSRCSLTIPPCTYAAKPNLASALSSRRPSMSLLDDPKPGGSKVQSTRSKALNLEQHGGEGGPFSYFKVKPDADA</sequence>